<accession>A0ABM4CQH2</accession>
<dbReference type="InterPro" id="IPR002350">
    <property type="entry name" value="Kazal_dom"/>
</dbReference>
<organism evidence="5 6">
    <name type="scientific">Hydra vulgaris</name>
    <name type="common">Hydra</name>
    <name type="synonym">Hydra attenuata</name>
    <dbReference type="NCBI Taxonomy" id="6087"/>
    <lineage>
        <taxon>Eukaryota</taxon>
        <taxon>Metazoa</taxon>
        <taxon>Cnidaria</taxon>
        <taxon>Hydrozoa</taxon>
        <taxon>Hydroidolina</taxon>
        <taxon>Anthoathecata</taxon>
        <taxon>Aplanulata</taxon>
        <taxon>Hydridae</taxon>
        <taxon>Hydra</taxon>
    </lineage>
</organism>
<name>A0ABM4CQH2_HYDVU</name>
<proteinExistence type="predicted"/>
<dbReference type="PROSITE" id="PS51670">
    <property type="entry name" value="SHKT"/>
    <property type="match status" value="4"/>
</dbReference>
<evidence type="ECO:0000256" key="1">
    <source>
        <dbReference type="PROSITE-ProRule" id="PRU01005"/>
    </source>
</evidence>
<evidence type="ECO:0000259" key="4">
    <source>
        <dbReference type="PROSITE" id="PS51670"/>
    </source>
</evidence>
<feature type="domain" description="ShKT" evidence="4">
    <location>
        <begin position="272"/>
        <end position="309"/>
    </location>
</feature>
<dbReference type="Gene3D" id="3.30.60.30">
    <property type="match status" value="1"/>
</dbReference>
<feature type="domain" description="ShKT" evidence="4">
    <location>
        <begin position="31"/>
        <end position="67"/>
    </location>
</feature>
<dbReference type="SMART" id="SM00254">
    <property type="entry name" value="ShKT"/>
    <property type="match status" value="4"/>
</dbReference>
<protein>
    <submittedName>
        <fullName evidence="6">Follistatin isoform X4</fullName>
    </submittedName>
</protein>
<dbReference type="Pfam" id="PF01549">
    <property type="entry name" value="ShK"/>
    <property type="match status" value="4"/>
</dbReference>
<feature type="signal peptide" evidence="2">
    <location>
        <begin position="1"/>
        <end position="20"/>
    </location>
</feature>
<dbReference type="RefSeq" id="XP_065664116.1">
    <property type="nucleotide sequence ID" value="XM_065808044.1"/>
</dbReference>
<evidence type="ECO:0000259" key="3">
    <source>
        <dbReference type="PROSITE" id="PS51465"/>
    </source>
</evidence>
<feature type="chain" id="PRO_5045157591" evidence="2">
    <location>
        <begin position="21"/>
        <end position="338"/>
    </location>
</feature>
<feature type="domain" description="ShKT" evidence="4">
    <location>
        <begin position="201"/>
        <end position="237"/>
    </location>
</feature>
<feature type="domain" description="Kazal-like" evidence="3">
    <location>
        <begin position="142"/>
        <end position="194"/>
    </location>
</feature>
<feature type="domain" description="ShKT" evidence="4">
    <location>
        <begin position="77"/>
        <end position="113"/>
    </location>
</feature>
<evidence type="ECO:0000313" key="6">
    <source>
        <dbReference type="RefSeq" id="XP_065664116.1"/>
    </source>
</evidence>
<keyword evidence="2" id="KW-0732">Signal</keyword>
<evidence type="ECO:0000313" key="5">
    <source>
        <dbReference type="Proteomes" id="UP001652625"/>
    </source>
</evidence>
<sequence>MNPYIYFLLFNIILLDGAFGNYKDQNKYNGCNDVLEWKDCKFYKSIGYCVQRAEKLLELCPRTCNLCDSLKVKENTCSDKDGPIDCNYLKNQGACLTHEALMIERCSKTCSLCDAKSKCDMLKCPKNKVCVVDKTTNEAKCECPTFCLYKNEYKKLGVVCATNGITYKDYCDLLYSNCQDEHNATVAFYGTCPADEPCEDSEQEKKSGFCDTWKNMGLCENDKNTMKTYCSRTCKLCPEKKALSPQHILFDGQCWDKTPKSLSSSSKECNACKDRFPELCVKFIQDCNSSFKNAQRFMKINCPAICGYCLSDHTKIGIKIFSHSGKKLTKTYSKLLNT</sequence>
<reference evidence="6" key="1">
    <citation type="submission" date="2025-08" db="UniProtKB">
        <authorList>
            <consortium name="RefSeq"/>
        </authorList>
    </citation>
    <scope>IDENTIFICATION</scope>
</reference>
<dbReference type="GeneID" id="100208156"/>
<dbReference type="Gene3D" id="1.10.10.1940">
    <property type="match status" value="1"/>
</dbReference>
<dbReference type="InterPro" id="IPR036058">
    <property type="entry name" value="Kazal_dom_sf"/>
</dbReference>
<comment type="caution">
    <text evidence="1">Lacks conserved residue(s) required for the propagation of feature annotation.</text>
</comment>
<dbReference type="PROSITE" id="PS51465">
    <property type="entry name" value="KAZAL_2"/>
    <property type="match status" value="1"/>
</dbReference>
<gene>
    <name evidence="6" type="primary">LOC100208156</name>
</gene>
<dbReference type="Proteomes" id="UP001652625">
    <property type="component" value="Chromosome 10"/>
</dbReference>
<evidence type="ECO:0000256" key="2">
    <source>
        <dbReference type="SAM" id="SignalP"/>
    </source>
</evidence>
<keyword evidence="5" id="KW-1185">Reference proteome</keyword>
<dbReference type="SUPFAM" id="SSF100895">
    <property type="entry name" value="Kazal-type serine protease inhibitors"/>
    <property type="match status" value="1"/>
</dbReference>
<dbReference type="InterPro" id="IPR003582">
    <property type="entry name" value="ShKT_dom"/>
</dbReference>